<reference evidence="1 2" key="1">
    <citation type="submission" date="2024-09" db="EMBL/GenBank/DDBJ databases">
        <authorList>
            <person name="Sun Q."/>
            <person name="Mori K."/>
        </authorList>
    </citation>
    <scope>NUCLEOTIDE SEQUENCE [LARGE SCALE GENOMIC DNA]</scope>
    <source>
        <strain evidence="1 2">TBRC 5777</strain>
    </source>
</reference>
<gene>
    <name evidence="1" type="ORF">ACFFGY_22225</name>
</gene>
<proteinExistence type="predicted"/>
<accession>A0ABV6K329</accession>
<keyword evidence="2" id="KW-1185">Reference proteome</keyword>
<evidence type="ECO:0008006" key="3">
    <source>
        <dbReference type="Google" id="ProtNLM"/>
    </source>
</evidence>
<protein>
    <recommendedName>
        <fullName evidence="3">DUF4198 domain-containing protein</fullName>
    </recommendedName>
</protein>
<evidence type="ECO:0000313" key="2">
    <source>
        <dbReference type="Proteomes" id="UP001589865"/>
    </source>
</evidence>
<dbReference type="RefSeq" id="WP_377046726.1">
    <property type="nucleotide sequence ID" value="NZ_JBHLUN010000029.1"/>
</dbReference>
<sequence length="145" mass="15620">MSGSYVPDVEARLRIGRRGGPRRNRWYQGDSIMLLGEVFIVGTGEPWPADGATFRVLRPDGTYQTPNPTVTRVAIGSFQAEIPTPLAGTYRIRFSTTDPTPTADEGSFDAVASTVLPPPDPTTPDGAATYDGVLLTYGDVQLVYV</sequence>
<name>A0ABV6K329_9PROT</name>
<dbReference type="Proteomes" id="UP001589865">
    <property type="component" value="Unassembled WGS sequence"/>
</dbReference>
<evidence type="ECO:0000313" key="1">
    <source>
        <dbReference type="EMBL" id="MFC0410971.1"/>
    </source>
</evidence>
<comment type="caution">
    <text evidence="1">The sequence shown here is derived from an EMBL/GenBank/DDBJ whole genome shotgun (WGS) entry which is preliminary data.</text>
</comment>
<dbReference type="EMBL" id="JBHLUN010000029">
    <property type="protein sequence ID" value="MFC0410971.1"/>
    <property type="molecule type" value="Genomic_DNA"/>
</dbReference>
<organism evidence="1 2">
    <name type="scientific">Roseomonas elaeocarpi</name>
    <dbReference type="NCBI Taxonomy" id="907779"/>
    <lineage>
        <taxon>Bacteria</taxon>
        <taxon>Pseudomonadati</taxon>
        <taxon>Pseudomonadota</taxon>
        <taxon>Alphaproteobacteria</taxon>
        <taxon>Acetobacterales</taxon>
        <taxon>Roseomonadaceae</taxon>
        <taxon>Roseomonas</taxon>
    </lineage>
</organism>